<dbReference type="EMBL" id="JNBR01000563">
    <property type="protein sequence ID" value="OQR90982.1"/>
    <property type="molecule type" value="Genomic_DNA"/>
</dbReference>
<dbReference type="Proteomes" id="UP000243579">
    <property type="component" value="Unassembled WGS sequence"/>
</dbReference>
<name>A0A1V9YZ56_ACHHY</name>
<feature type="transmembrane region" description="Helical" evidence="6">
    <location>
        <begin position="285"/>
        <end position="303"/>
    </location>
</feature>
<dbReference type="Gene3D" id="1.10.287.70">
    <property type="match status" value="1"/>
</dbReference>
<evidence type="ECO:0000256" key="3">
    <source>
        <dbReference type="ARBA" id="ARBA00022989"/>
    </source>
</evidence>
<proteinExistence type="predicted"/>
<evidence type="ECO:0000259" key="7">
    <source>
        <dbReference type="Pfam" id="PF08016"/>
    </source>
</evidence>
<feature type="region of interest" description="Disordered" evidence="5">
    <location>
        <begin position="1"/>
        <end position="27"/>
    </location>
</feature>
<dbReference type="PANTHER" id="PTHR10877:SF183">
    <property type="entry name" value="AT14535P-RELATED"/>
    <property type="match status" value="1"/>
</dbReference>
<organism evidence="8 9">
    <name type="scientific">Achlya hypogyna</name>
    <name type="common">Oomycete</name>
    <name type="synonym">Protoachlya hypogyna</name>
    <dbReference type="NCBI Taxonomy" id="1202772"/>
    <lineage>
        <taxon>Eukaryota</taxon>
        <taxon>Sar</taxon>
        <taxon>Stramenopiles</taxon>
        <taxon>Oomycota</taxon>
        <taxon>Saprolegniomycetes</taxon>
        <taxon>Saprolegniales</taxon>
        <taxon>Achlyaceae</taxon>
        <taxon>Achlya</taxon>
    </lineage>
</organism>
<evidence type="ECO:0000256" key="1">
    <source>
        <dbReference type="ARBA" id="ARBA00004141"/>
    </source>
</evidence>
<dbReference type="GO" id="GO:0016020">
    <property type="term" value="C:membrane"/>
    <property type="evidence" value="ECO:0007669"/>
    <property type="project" value="UniProtKB-SubCell"/>
</dbReference>
<feature type="domain" description="Polycystin cation channel PKD1/PKD2" evidence="7">
    <location>
        <begin position="412"/>
        <end position="525"/>
    </location>
</feature>
<reference evidence="8 9" key="1">
    <citation type="journal article" date="2014" name="Genome Biol. Evol.">
        <title>The secreted proteins of Achlya hypogyna and Thraustotheca clavata identify the ancestral oomycete secretome and reveal gene acquisitions by horizontal gene transfer.</title>
        <authorList>
            <person name="Misner I."/>
            <person name="Blouin N."/>
            <person name="Leonard G."/>
            <person name="Richards T.A."/>
            <person name="Lane C.E."/>
        </authorList>
    </citation>
    <scope>NUCLEOTIDE SEQUENCE [LARGE SCALE GENOMIC DNA]</scope>
    <source>
        <strain evidence="8 9">ATCC 48635</strain>
    </source>
</reference>
<comment type="subcellular location">
    <subcellularLocation>
        <location evidence="1">Membrane</location>
        <topology evidence="1">Multi-pass membrane protein</topology>
    </subcellularLocation>
</comment>
<dbReference type="InterPro" id="IPR013122">
    <property type="entry name" value="PKD1_2_channel"/>
</dbReference>
<gene>
    <name evidence="8" type="ORF">ACHHYP_05094</name>
</gene>
<feature type="transmembrane region" description="Helical" evidence="6">
    <location>
        <begin position="323"/>
        <end position="341"/>
    </location>
</feature>
<evidence type="ECO:0000256" key="5">
    <source>
        <dbReference type="SAM" id="MobiDB-lite"/>
    </source>
</evidence>
<keyword evidence="3 6" id="KW-1133">Transmembrane helix</keyword>
<comment type="caution">
    <text evidence="8">The sequence shown here is derived from an EMBL/GenBank/DDBJ whole genome shotgun (WGS) entry which is preliminary data.</text>
</comment>
<dbReference type="Pfam" id="PF08016">
    <property type="entry name" value="PKD_channel"/>
    <property type="match status" value="1"/>
</dbReference>
<sequence>MSTKGSSERDESTLRSPFGNWPPDLESIPRLSESLPRITTDEARAGLAMRHELRGHFLHMFFALLQFCTFVSMIQVHTPINRVFLVNRGVSDMRFQSSKMEFMNIRSAADIEAWIDASLLPEIFPSKDDNHSALEIAAIGRIGSYNQVVGAVEFSILNAPTAACDSTTGIAAKYGACHDMISDFDISDGDIETRNTRAHPWHTLYLPAQDPAPVARYKQWQVEGSAGGFYIGLATRELRVKIATYNGELDVFSYLDFKLEFQPGGAIEPTYRVYTIPANPYTTSGATYLLDVVLGLLNLYLLVRRCSSLVKSYRQRTQWLDSYGFVEWLAIVLVIGYYIAWRSLCGKIFSSEFEDQVAALRSFYDSVFALPEAQQANAMVLNPQPTVSDFIDAFGPSIDLLYAFSIMTCLHLSVHVMATLQFHPTLSILSNTIVSSVKRLGSFAFVLLLVVVALATSGCVLFGPQLEAFSSLDRAMVTCINMLFTGYDYEEIRVFNDIAIVWYWLTQAIIMLVLANIMLAVIIAAHEDIVAATSHERSFAQEMLWVLDDTMRTTCLCRSSRLARFEERIAIDSTVREWTAFDIAQAVDVSESLATDWIGMLRNFASVAPSTEDADAEKRSEQLDSISSDRHRRIEERVDLIDAKLGIIVDYIRAQETLRMA</sequence>
<evidence type="ECO:0000256" key="6">
    <source>
        <dbReference type="SAM" id="Phobius"/>
    </source>
</evidence>
<feature type="transmembrane region" description="Helical" evidence="6">
    <location>
        <begin position="400"/>
        <end position="420"/>
    </location>
</feature>
<accession>A0A1V9YZ56</accession>
<feature type="transmembrane region" description="Helical" evidence="6">
    <location>
        <begin position="57"/>
        <end position="76"/>
    </location>
</feature>
<dbReference type="OrthoDB" id="71075at2759"/>
<protein>
    <submittedName>
        <fullName evidence="8">Polycystin Cation Channel (PCC) Family</fullName>
    </submittedName>
</protein>
<keyword evidence="2 6" id="KW-0812">Transmembrane</keyword>
<evidence type="ECO:0000256" key="2">
    <source>
        <dbReference type="ARBA" id="ARBA00022692"/>
    </source>
</evidence>
<feature type="transmembrane region" description="Helical" evidence="6">
    <location>
        <begin position="440"/>
        <end position="463"/>
    </location>
</feature>
<dbReference type="PANTHER" id="PTHR10877">
    <property type="entry name" value="POLYCYSTIN FAMILY MEMBER"/>
    <property type="match status" value="1"/>
</dbReference>
<evidence type="ECO:0000256" key="4">
    <source>
        <dbReference type="ARBA" id="ARBA00023136"/>
    </source>
</evidence>
<dbReference type="InterPro" id="IPR051223">
    <property type="entry name" value="Polycystin"/>
</dbReference>
<keyword evidence="9" id="KW-1185">Reference proteome</keyword>
<dbReference type="STRING" id="1202772.A0A1V9YZ56"/>
<feature type="transmembrane region" description="Helical" evidence="6">
    <location>
        <begin position="501"/>
        <end position="525"/>
    </location>
</feature>
<evidence type="ECO:0000313" key="8">
    <source>
        <dbReference type="EMBL" id="OQR90982.1"/>
    </source>
</evidence>
<evidence type="ECO:0000313" key="9">
    <source>
        <dbReference type="Proteomes" id="UP000243579"/>
    </source>
</evidence>
<dbReference type="AlphaFoldDB" id="A0A1V9YZ56"/>
<keyword evidence="4 6" id="KW-0472">Membrane</keyword>
<feature type="compositionally biased region" description="Basic and acidic residues" evidence="5">
    <location>
        <begin position="1"/>
        <end position="13"/>
    </location>
</feature>